<dbReference type="AlphaFoldDB" id="A0A2S6NHH7"/>
<sequence length="310" mass="33476">MIRRDEMIGATLNLGGTPISLDDYATTGLLAAAIAPRGMGKTSAGLLMAEQLSAQGWVSVLVDPENELESLYGDAVSDPDALRDALEARDRPIIVVNAKDAGEFVPFGEAILDAADQHRKPIFAMIDEGQLFSGSRRRRNGMGEAADIINEFAERGRKRALDLFITALRYTGTLQRTLFANKNLTLIGLQEDPTAWSALAPQFKASRIEFADLNALAPGEFMCLSRRGVEKVRMPMAAALKAVAPKAKPVAKTLPATFNQWTRAMSAIPTERLVELSEDVVGVLSTVAELSPQQILAGQAALQDELEART</sequence>
<keyword evidence="2" id="KW-1185">Reference proteome</keyword>
<protein>
    <submittedName>
        <fullName evidence="1">Uncharacterized protein</fullName>
    </submittedName>
</protein>
<accession>A0A2S6NHH7</accession>
<proteinExistence type="predicted"/>
<dbReference type="Proteomes" id="UP000239724">
    <property type="component" value="Unassembled WGS sequence"/>
</dbReference>
<evidence type="ECO:0000313" key="1">
    <source>
        <dbReference type="EMBL" id="PPQ34076.1"/>
    </source>
</evidence>
<evidence type="ECO:0000313" key="2">
    <source>
        <dbReference type="Proteomes" id="UP000239724"/>
    </source>
</evidence>
<dbReference type="SUPFAM" id="SSF52540">
    <property type="entry name" value="P-loop containing nucleoside triphosphate hydrolases"/>
    <property type="match status" value="1"/>
</dbReference>
<comment type="caution">
    <text evidence="1">The sequence shown here is derived from an EMBL/GenBank/DDBJ whole genome shotgun (WGS) entry which is preliminary data.</text>
</comment>
<dbReference type="EMBL" id="NHRY01000130">
    <property type="protein sequence ID" value="PPQ34076.1"/>
    <property type="molecule type" value="Genomic_DNA"/>
</dbReference>
<dbReference type="Gene3D" id="3.40.50.300">
    <property type="entry name" value="P-loop containing nucleotide triphosphate hydrolases"/>
    <property type="match status" value="1"/>
</dbReference>
<name>A0A2S6NHH7_RHOGL</name>
<reference evidence="1 2" key="1">
    <citation type="journal article" date="2018" name="Arch. Microbiol.">
        <title>New insights into the metabolic potential of the phototrophic purple bacterium Rhodopila globiformis DSM 161(T) from its draft genome sequence and evidence for a vanadium-dependent nitrogenase.</title>
        <authorList>
            <person name="Imhoff J.F."/>
            <person name="Rahn T."/>
            <person name="Kunzel S."/>
            <person name="Neulinger S.C."/>
        </authorList>
    </citation>
    <scope>NUCLEOTIDE SEQUENCE [LARGE SCALE GENOMIC DNA]</scope>
    <source>
        <strain evidence="1 2">DSM 161</strain>
    </source>
</reference>
<organism evidence="1 2">
    <name type="scientific">Rhodopila globiformis</name>
    <name type="common">Rhodopseudomonas globiformis</name>
    <dbReference type="NCBI Taxonomy" id="1071"/>
    <lineage>
        <taxon>Bacteria</taxon>
        <taxon>Pseudomonadati</taxon>
        <taxon>Pseudomonadota</taxon>
        <taxon>Alphaproteobacteria</taxon>
        <taxon>Acetobacterales</taxon>
        <taxon>Acetobacteraceae</taxon>
        <taxon>Rhodopila</taxon>
    </lineage>
</organism>
<dbReference type="InterPro" id="IPR027417">
    <property type="entry name" value="P-loop_NTPase"/>
</dbReference>
<gene>
    <name evidence="1" type="ORF">CCS01_12500</name>
</gene>